<keyword evidence="3 5" id="KW-1133">Transmembrane helix</keyword>
<sequence>MFVKWLRENVWSSWLMLVLRLYLGYDWLTAGWDKITGDFDATGFLKGAVAKAASDNPTVTSWWASFLEGFAIPNVGLFNFLVSWGEFLVGLGLILGVFTTFSALMGAVMYFSFMFSGTLGRGNHIPPLLIITFLILVAGSNAGRFGLDPYIKPYWDKIFTKSKKKDENVTV</sequence>
<accession>A0A1D2YSW8</accession>
<reference evidence="6 7" key="1">
    <citation type="submission" date="2016-09" db="EMBL/GenBank/DDBJ databases">
        <title>Draft genome sequence for the type strain of Vulcanibacillus modesticaldus BR, a strictly anaerobic, moderately thermophilic, and nitrate-reducing bacterium from deep sea-hydrothermal vents of the Mid-Atlantic Ridge.</title>
        <authorList>
            <person name="Abin C.A."/>
            <person name="Hollibaugh J.T."/>
        </authorList>
    </citation>
    <scope>NUCLEOTIDE SEQUENCE [LARGE SCALE GENOMIC DNA]</scope>
    <source>
        <strain evidence="6 7">BR</strain>
    </source>
</reference>
<comment type="subcellular location">
    <subcellularLocation>
        <location evidence="1">Membrane</location>
        <topology evidence="1">Multi-pass membrane protein</topology>
    </subcellularLocation>
</comment>
<keyword evidence="7" id="KW-1185">Reference proteome</keyword>
<dbReference type="AlphaFoldDB" id="A0A1D2YSW8"/>
<evidence type="ECO:0000256" key="2">
    <source>
        <dbReference type="ARBA" id="ARBA00022692"/>
    </source>
</evidence>
<dbReference type="EMBL" id="MIJF01000056">
    <property type="protein sequence ID" value="OEF98093.1"/>
    <property type="molecule type" value="Genomic_DNA"/>
</dbReference>
<feature type="transmembrane region" description="Helical" evidence="5">
    <location>
        <begin position="125"/>
        <end position="147"/>
    </location>
</feature>
<evidence type="ECO:0000256" key="3">
    <source>
        <dbReference type="ARBA" id="ARBA00022989"/>
    </source>
</evidence>
<feature type="transmembrane region" description="Helical" evidence="5">
    <location>
        <begin position="62"/>
        <end position="81"/>
    </location>
</feature>
<evidence type="ECO:0000256" key="4">
    <source>
        <dbReference type="ARBA" id="ARBA00023136"/>
    </source>
</evidence>
<dbReference type="STRING" id="337097.BHF71_03480"/>
<proteinExistence type="predicted"/>
<evidence type="ECO:0000313" key="6">
    <source>
        <dbReference type="EMBL" id="OEF98093.1"/>
    </source>
</evidence>
<feature type="transmembrane region" description="Helical" evidence="5">
    <location>
        <begin position="88"/>
        <end position="113"/>
    </location>
</feature>
<dbReference type="GO" id="GO:0016020">
    <property type="term" value="C:membrane"/>
    <property type="evidence" value="ECO:0007669"/>
    <property type="project" value="UniProtKB-SubCell"/>
</dbReference>
<dbReference type="RefSeq" id="WP_069657393.1">
    <property type="nucleotide sequence ID" value="NZ_MIJF01000056.1"/>
</dbReference>
<evidence type="ECO:0000313" key="7">
    <source>
        <dbReference type="Proteomes" id="UP000243739"/>
    </source>
</evidence>
<organism evidence="6 7">
    <name type="scientific">Vulcanibacillus modesticaldus</name>
    <dbReference type="NCBI Taxonomy" id="337097"/>
    <lineage>
        <taxon>Bacteria</taxon>
        <taxon>Bacillati</taxon>
        <taxon>Bacillota</taxon>
        <taxon>Bacilli</taxon>
        <taxon>Bacillales</taxon>
        <taxon>Bacillaceae</taxon>
        <taxon>Vulcanibacillus</taxon>
    </lineage>
</organism>
<keyword evidence="4 5" id="KW-0472">Membrane</keyword>
<dbReference type="PANTHER" id="PTHR39157">
    <property type="entry name" value="INTEGRAL MEMBRANE PROTEIN-RELATED"/>
    <property type="match status" value="1"/>
</dbReference>
<dbReference type="OrthoDB" id="26941at2"/>
<evidence type="ECO:0000256" key="5">
    <source>
        <dbReference type="SAM" id="Phobius"/>
    </source>
</evidence>
<protein>
    <submittedName>
        <fullName evidence="6">Crp/Fnr family transcriptional regulator</fullName>
    </submittedName>
</protein>
<dbReference type="Proteomes" id="UP000243739">
    <property type="component" value="Unassembled WGS sequence"/>
</dbReference>
<dbReference type="Pfam" id="PF07681">
    <property type="entry name" value="DoxX"/>
    <property type="match status" value="1"/>
</dbReference>
<gene>
    <name evidence="6" type="ORF">BHF71_03480</name>
</gene>
<dbReference type="PANTHER" id="PTHR39157:SF1">
    <property type="entry name" value="DOXX FAMILY PROTEIN"/>
    <property type="match status" value="1"/>
</dbReference>
<keyword evidence="2 5" id="KW-0812">Transmembrane</keyword>
<dbReference type="InterPro" id="IPR032808">
    <property type="entry name" value="DoxX"/>
</dbReference>
<name>A0A1D2YSW8_9BACI</name>
<evidence type="ECO:0000256" key="1">
    <source>
        <dbReference type="ARBA" id="ARBA00004141"/>
    </source>
</evidence>
<comment type="caution">
    <text evidence="6">The sequence shown here is derived from an EMBL/GenBank/DDBJ whole genome shotgun (WGS) entry which is preliminary data.</text>
</comment>